<comment type="caution">
    <text evidence="2">The sequence shown here is derived from an EMBL/GenBank/DDBJ whole genome shotgun (WGS) entry which is preliminary data.</text>
</comment>
<proteinExistence type="predicted"/>
<feature type="chain" id="PRO_5021266503" evidence="1">
    <location>
        <begin position="31"/>
        <end position="123"/>
    </location>
</feature>
<gene>
    <name evidence="2" type="ORF">FK256_13340</name>
</gene>
<dbReference type="InterPro" id="IPR006311">
    <property type="entry name" value="TAT_signal"/>
</dbReference>
<keyword evidence="1" id="KW-0732">Signal</keyword>
<organism evidence="2 3">
    <name type="scientific">Actinomyces johnsonii</name>
    <dbReference type="NCBI Taxonomy" id="544581"/>
    <lineage>
        <taxon>Bacteria</taxon>
        <taxon>Bacillati</taxon>
        <taxon>Actinomycetota</taxon>
        <taxon>Actinomycetes</taxon>
        <taxon>Actinomycetales</taxon>
        <taxon>Actinomycetaceae</taxon>
        <taxon>Actinomyces</taxon>
    </lineage>
</organism>
<name>A0A507ZYH1_9ACTO</name>
<dbReference type="AlphaFoldDB" id="A0A507ZYH1"/>
<sequence length="123" mass="12893">MRFTKRGLVKTAAVSSALLGAIAVAAPASANSFGPTDYATGGYTKVSYDDANDQFCVTGTGTDYAGVTVAPSNGRRGPSYYISVGPGATKCVSLARAFEDTRYFYQAENPLTGGNYDPVQFYS</sequence>
<accession>A0A507ZYH1</accession>
<dbReference type="Proteomes" id="UP000319010">
    <property type="component" value="Unassembled WGS sequence"/>
</dbReference>
<protein>
    <submittedName>
        <fullName evidence="2">Uncharacterized protein</fullName>
    </submittedName>
</protein>
<reference evidence="2 3" key="1">
    <citation type="submission" date="2019-06" db="EMBL/GenBank/DDBJ databases">
        <title>Draft genome sequence of Actinomyces johnsonii CCUG 34287T.</title>
        <authorList>
            <person name="Salva-Serra F."/>
            <person name="Cardew S."/>
            <person name="Moore E."/>
        </authorList>
    </citation>
    <scope>NUCLEOTIDE SEQUENCE [LARGE SCALE GENOMIC DNA]</scope>
    <source>
        <strain evidence="2 3">CCUG 34287</strain>
    </source>
</reference>
<dbReference type="PROSITE" id="PS51318">
    <property type="entry name" value="TAT"/>
    <property type="match status" value="1"/>
</dbReference>
<feature type="signal peptide" evidence="1">
    <location>
        <begin position="1"/>
        <end position="30"/>
    </location>
</feature>
<evidence type="ECO:0000313" key="3">
    <source>
        <dbReference type="Proteomes" id="UP000319010"/>
    </source>
</evidence>
<dbReference type="EMBL" id="VICB01000025">
    <property type="protein sequence ID" value="TQD41533.1"/>
    <property type="molecule type" value="Genomic_DNA"/>
</dbReference>
<evidence type="ECO:0000256" key="1">
    <source>
        <dbReference type="SAM" id="SignalP"/>
    </source>
</evidence>
<evidence type="ECO:0000313" key="2">
    <source>
        <dbReference type="EMBL" id="TQD41533.1"/>
    </source>
</evidence>